<dbReference type="AlphaFoldDB" id="A0A1D6MKS6"/>
<protein>
    <submittedName>
        <fullName evidence="1">Uncharacterized protein</fullName>
    </submittedName>
</protein>
<sequence length="53" mass="5593">MGAFHSWNMYSSEKAGQRTSIGVGVGRAVAMHSQSSNIVQCSSNPYTLEGTDG</sequence>
<accession>A0A1D6MKS6</accession>
<accession>A0A3L6FGX4</accession>
<proteinExistence type="predicted"/>
<dbReference type="EMBL" id="CM007649">
    <property type="protein sequence ID" value="ONM29815.1"/>
    <property type="molecule type" value="Genomic_DNA"/>
</dbReference>
<reference evidence="1" key="1">
    <citation type="submission" date="2015-12" db="EMBL/GenBank/DDBJ databases">
        <title>Update maize B73 reference genome by single molecule sequencing technologies.</title>
        <authorList>
            <consortium name="Maize Genome Sequencing Project"/>
            <person name="Ware D."/>
        </authorList>
    </citation>
    <scope>NUCLEOTIDE SEQUENCE [LARGE SCALE GENOMIC DNA]</scope>
    <source>
        <tissue evidence="1">Seedling</tissue>
    </source>
</reference>
<organism evidence="1">
    <name type="scientific">Zea mays</name>
    <name type="common">Maize</name>
    <dbReference type="NCBI Taxonomy" id="4577"/>
    <lineage>
        <taxon>Eukaryota</taxon>
        <taxon>Viridiplantae</taxon>
        <taxon>Streptophyta</taxon>
        <taxon>Embryophyta</taxon>
        <taxon>Tracheophyta</taxon>
        <taxon>Spermatophyta</taxon>
        <taxon>Magnoliopsida</taxon>
        <taxon>Liliopsida</taxon>
        <taxon>Poales</taxon>
        <taxon>Poaceae</taxon>
        <taxon>PACMAD clade</taxon>
        <taxon>Panicoideae</taxon>
        <taxon>Andropogonodae</taxon>
        <taxon>Andropogoneae</taxon>
        <taxon>Tripsacinae</taxon>
        <taxon>Zea</taxon>
    </lineage>
</organism>
<dbReference type="InParanoid" id="A0A1D6MKS6"/>
<evidence type="ECO:0000313" key="1">
    <source>
        <dbReference type="EMBL" id="ONM29815.1"/>
    </source>
</evidence>
<gene>
    <name evidence="1" type="ORF">ZEAMMB73_Zm00001d039725</name>
</gene>
<name>A0A1D6MKS6_MAIZE</name>